<gene>
    <name evidence="2" type="ORF">GSOID_T00011458001</name>
</gene>
<dbReference type="GO" id="GO:0005524">
    <property type="term" value="F:ATP binding"/>
    <property type="evidence" value="ECO:0007669"/>
    <property type="project" value="InterPro"/>
</dbReference>
<dbReference type="GO" id="GO:0004672">
    <property type="term" value="F:protein kinase activity"/>
    <property type="evidence" value="ECO:0007669"/>
    <property type="project" value="InterPro"/>
</dbReference>
<reference evidence="2" key="1">
    <citation type="journal article" date="2010" name="Science">
        <title>Plasticity of animal genome architecture unmasked by rapid evolution of a pelagic tunicate.</title>
        <authorList>
            <person name="Denoeud F."/>
            <person name="Henriet S."/>
            <person name="Mungpakdee S."/>
            <person name="Aury J.M."/>
            <person name="Da Silva C."/>
            <person name="Brinkmann H."/>
            <person name="Mikhaleva J."/>
            <person name="Olsen L.C."/>
            <person name="Jubin C."/>
            <person name="Canestro C."/>
            <person name="Bouquet J.M."/>
            <person name="Danks G."/>
            <person name="Poulain J."/>
            <person name="Campsteijn C."/>
            <person name="Adamski M."/>
            <person name="Cross I."/>
            <person name="Yadetie F."/>
            <person name="Muffato M."/>
            <person name="Louis A."/>
            <person name="Butcher S."/>
            <person name="Tsagkogeorga G."/>
            <person name="Konrad A."/>
            <person name="Singh S."/>
            <person name="Jensen M.F."/>
            <person name="Cong E.H."/>
            <person name="Eikeseth-Otteraa H."/>
            <person name="Noel B."/>
            <person name="Anthouard V."/>
            <person name="Porcel B.M."/>
            <person name="Kachouri-Lafond R."/>
            <person name="Nishino A."/>
            <person name="Ugolini M."/>
            <person name="Chourrout P."/>
            <person name="Nishida H."/>
            <person name="Aasland R."/>
            <person name="Huzurbazar S."/>
            <person name="Westhof E."/>
            <person name="Delsuc F."/>
            <person name="Lehrach H."/>
            <person name="Reinhardt R."/>
            <person name="Weissenbach J."/>
            <person name="Roy S.W."/>
            <person name="Artiguenave F."/>
            <person name="Postlethwait J.H."/>
            <person name="Manak J.R."/>
            <person name="Thompson E.M."/>
            <person name="Jaillon O."/>
            <person name="Du Pasquier L."/>
            <person name="Boudinot P."/>
            <person name="Liberles D.A."/>
            <person name="Volff J.N."/>
            <person name="Philippe H."/>
            <person name="Lenhard B."/>
            <person name="Roest Crollius H."/>
            <person name="Wincker P."/>
            <person name="Chourrout D."/>
        </authorList>
    </citation>
    <scope>NUCLEOTIDE SEQUENCE [LARGE SCALE GENOMIC DNA]</scope>
</reference>
<evidence type="ECO:0000259" key="1">
    <source>
        <dbReference type="PROSITE" id="PS50011"/>
    </source>
</evidence>
<dbReference type="Gene3D" id="1.10.510.10">
    <property type="entry name" value="Transferase(Phosphotransferase) domain 1"/>
    <property type="match status" value="1"/>
</dbReference>
<dbReference type="InterPro" id="IPR000719">
    <property type="entry name" value="Prot_kinase_dom"/>
</dbReference>
<accession>E4WX32</accession>
<dbReference type="Pfam" id="PF00069">
    <property type="entry name" value="Pkinase"/>
    <property type="match status" value="1"/>
</dbReference>
<protein>
    <recommendedName>
        <fullName evidence="1">Protein kinase domain-containing protein</fullName>
    </recommendedName>
</protein>
<dbReference type="PROSITE" id="PS50011">
    <property type="entry name" value="PROTEIN_KINASE_DOM"/>
    <property type="match status" value="1"/>
</dbReference>
<dbReference type="EMBL" id="FN653018">
    <property type="protein sequence ID" value="CBY21924.1"/>
    <property type="molecule type" value="Genomic_DNA"/>
</dbReference>
<dbReference type="InParanoid" id="E4WX32"/>
<dbReference type="InterPro" id="IPR011009">
    <property type="entry name" value="Kinase-like_dom_sf"/>
</dbReference>
<sequence length="236" mass="27621">MPEKKEIANYGGESKIFFQKTPFAEENLVVRVQAFDRGLFSKPYELRVYIHFGEDYPSAENDETDPEKCIPRNPYIIEHFVNVEIFHKKDNKMLDCLGWVTFMPKAECDLWDILKENRLSWEPRKIILKKYYDGFGYLRRIGLRYYDRKPANILMHHGEPKICDFGLACMSKPKEAFQQMGYLRKGAKFQSEMGRSLGAGTPGFCSTCQLFDGWNTMIPIFRLTVFFIFDWPSGTV</sequence>
<dbReference type="Proteomes" id="UP000001307">
    <property type="component" value="Unassembled WGS sequence"/>
</dbReference>
<dbReference type="AlphaFoldDB" id="E4WX32"/>
<dbReference type="OrthoDB" id="10517192at2759"/>
<name>E4WX32_OIKDI</name>
<dbReference type="SUPFAM" id="SSF56112">
    <property type="entry name" value="Protein kinase-like (PK-like)"/>
    <property type="match status" value="1"/>
</dbReference>
<organism evidence="2">
    <name type="scientific">Oikopleura dioica</name>
    <name type="common">Tunicate</name>
    <dbReference type="NCBI Taxonomy" id="34765"/>
    <lineage>
        <taxon>Eukaryota</taxon>
        <taxon>Metazoa</taxon>
        <taxon>Chordata</taxon>
        <taxon>Tunicata</taxon>
        <taxon>Appendicularia</taxon>
        <taxon>Copelata</taxon>
        <taxon>Oikopleuridae</taxon>
        <taxon>Oikopleura</taxon>
    </lineage>
</organism>
<feature type="domain" description="Protein kinase" evidence="1">
    <location>
        <begin position="2"/>
        <end position="236"/>
    </location>
</feature>
<proteinExistence type="predicted"/>
<keyword evidence="3" id="KW-1185">Reference proteome</keyword>
<evidence type="ECO:0000313" key="3">
    <source>
        <dbReference type="Proteomes" id="UP000001307"/>
    </source>
</evidence>
<evidence type="ECO:0000313" key="2">
    <source>
        <dbReference type="EMBL" id="CBY21924.1"/>
    </source>
</evidence>